<protein>
    <submittedName>
        <fullName evidence="1">Uncharacterized protein</fullName>
    </submittedName>
</protein>
<comment type="caution">
    <text evidence="1">The sequence shown here is derived from an EMBL/GenBank/DDBJ whole genome shotgun (WGS) entry which is preliminary data.</text>
</comment>
<accession>A0ABS7YI39</accession>
<name>A0ABS7YI39_9VIBR</name>
<dbReference type="Proteomes" id="UP001199044">
    <property type="component" value="Unassembled WGS sequence"/>
</dbReference>
<evidence type="ECO:0000313" key="2">
    <source>
        <dbReference type="Proteomes" id="UP001199044"/>
    </source>
</evidence>
<dbReference type="RefSeq" id="WP_225249185.1">
    <property type="nucleotide sequence ID" value="NZ_JAIWIU010000004.1"/>
</dbReference>
<organism evidence="1 2">
    <name type="scientific">Vibrio tritonius</name>
    <dbReference type="NCBI Taxonomy" id="1435069"/>
    <lineage>
        <taxon>Bacteria</taxon>
        <taxon>Pseudomonadati</taxon>
        <taxon>Pseudomonadota</taxon>
        <taxon>Gammaproteobacteria</taxon>
        <taxon>Vibrionales</taxon>
        <taxon>Vibrionaceae</taxon>
        <taxon>Vibrio</taxon>
    </lineage>
</organism>
<reference evidence="2" key="1">
    <citation type="submission" date="2023-07" db="EMBL/GenBank/DDBJ databases">
        <title>Molecular identification of indigenous halophilic bacteria isolated from red sea cost, biodegradation of synthetic dyes and assessment of degraded metabolite toxicity.</title>
        <authorList>
            <person name="Chaieb K."/>
            <person name="Altayb H.N."/>
        </authorList>
    </citation>
    <scope>NUCLEOTIDE SEQUENCE [LARGE SCALE GENOMIC DNA]</scope>
    <source>
        <strain evidence="2">K20</strain>
    </source>
</reference>
<keyword evidence="2" id="KW-1185">Reference proteome</keyword>
<dbReference type="EMBL" id="JAIWIU010000004">
    <property type="protein sequence ID" value="MCA2014541.1"/>
    <property type="molecule type" value="Genomic_DNA"/>
</dbReference>
<proteinExistence type="predicted"/>
<evidence type="ECO:0000313" key="1">
    <source>
        <dbReference type="EMBL" id="MCA2014541.1"/>
    </source>
</evidence>
<gene>
    <name evidence="1" type="ORF">LDJ79_00365</name>
</gene>
<sequence length="80" mass="9027">MNDSFPGDFTPAEWLLNCEFKPIADSELMEYLNNANSDLKEAKEEQGYAAQNLQLPIDEVNLCSCAIKSFKRFGIIAVCY</sequence>